<protein>
    <submittedName>
        <fullName evidence="1">Sodium/hydrogen exchanger 2</fullName>
    </submittedName>
</protein>
<dbReference type="AlphaFoldDB" id="A0A4Z2DZG0"/>
<dbReference type="Proteomes" id="UP000314294">
    <property type="component" value="Unassembled WGS sequence"/>
</dbReference>
<evidence type="ECO:0000313" key="1">
    <source>
        <dbReference type="EMBL" id="TNN21914.1"/>
    </source>
</evidence>
<organism evidence="1 2">
    <name type="scientific">Liparis tanakae</name>
    <name type="common">Tanaka's snailfish</name>
    <dbReference type="NCBI Taxonomy" id="230148"/>
    <lineage>
        <taxon>Eukaryota</taxon>
        <taxon>Metazoa</taxon>
        <taxon>Chordata</taxon>
        <taxon>Craniata</taxon>
        <taxon>Vertebrata</taxon>
        <taxon>Euteleostomi</taxon>
        <taxon>Actinopterygii</taxon>
        <taxon>Neopterygii</taxon>
        <taxon>Teleostei</taxon>
        <taxon>Neoteleostei</taxon>
        <taxon>Acanthomorphata</taxon>
        <taxon>Eupercaria</taxon>
        <taxon>Perciformes</taxon>
        <taxon>Cottioidei</taxon>
        <taxon>Cottales</taxon>
        <taxon>Liparidae</taxon>
        <taxon>Liparis</taxon>
    </lineage>
</organism>
<gene>
    <name evidence="1" type="primary">Slc9a2_2</name>
    <name evidence="1" type="ORF">EYF80_067974</name>
</gene>
<evidence type="ECO:0000313" key="2">
    <source>
        <dbReference type="Proteomes" id="UP000314294"/>
    </source>
</evidence>
<dbReference type="EMBL" id="SRLO01025207">
    <property type="protein sequence ID" value="TNN21914.1"/>
    <property type="molecule type" value="Genomic_DNA"/>
</dbReference>
<proteinExistence type="predicted"/>
<accession>A0A4Z2DZG0</accession>
<dbReference type="OrthoDB" id="196264at2759"/>
<sequence>MKFNNRVLRKILIRDNRAESSIVALYKKLELQNAMEILDTVSGDLSSAPSVGSL</sequence>
<keyword evidence="2" id="KW-1185">Reference proteome</keyword>
<comment type="caution">
    <text evidence="1">The sequence shown here is derived from an EMBL/GenBank/DDBJ whole genome shotgun (WGS) entry which is preliminary data.</text>
</comment>
<name>A0A4Z2DZG0_9TELE</name>
<reference evidence="1 2" key="1">
    <citation type="submission" date="2019-03" db="EMBL/GenBank/DDBJ databases">
        <title>First draft genome of Liparis tanakae, snailfish: a comprehensive survey of snailfish specific genes.</title>
        <authorList>
            <person name="Kim W."/>
            <person name="Song I."/>
            <person name="Jeong J.-H."/>
            <person name="Kim D."/>
            <person name="Kim S."/>
            <person name="Ryu S."/>
            <person name="Song J.Y."/>
            <person name="Lee S.K."/>
        </authorList>
    </citation>
    <scope>NUCLEOTIDE SEQUENCE [LARGE SCALE GENOMIC DNA]</scope>
    <source>
        <tissue evidence="1">Muscle</tissue>
    </source>
</reference>